<dbReference type="PROSITE" id="PS51257">
    <property type="entry name" value="PROKAR_LIPOPROTEIN"/>
    <property type="match status" value="1"/>
</dbReference>
<evidence type="ECO:0000256" key="1">
    <source>
        <dbReference type="SAM" id="MobiDB-lite"/>
    </source>
</evidence>
<feature type="region of interest" description="Disordered" evidence="1">
    <location>
        <begin position="35"/>
        <end position="55"/>
    </location>
</feature>
<dbReference type="EMBL" id="CP012333">
    <property type="protein sequence ID" value="AKV00205.1"/>
    <property type="molecule type" value="Genomic_DNA"/>
</dbReference>
<proteinExistence type="predicted"/>
<dbReference type="KEGG" id="llu:AKJ09_06868"/>
<dbReference type="RefSeq" id="WP_146651538.1">
    <property type="nucleotide sequence ID" value="NZ_CP012333.1"/>
</dbReference>
<accession>A0A0K1Q4B1</accession>
<sequence>MRHGFIDGAPFALVATALIVACSTNPPREAFVPEAENEAGVVDSDAGSGSGGSLGDPTPCTELACKVADCDDGPTTTLKGKVYDPSGANPLSNVQVYIPSDLKPGEALPALSDSTVNGVVCETCASVIVHPLASAVTNEKGEFTLENVPIDTDVPVVIQVGKWRRRFEIEVKNACAENEIPDGTLKLPRNGAEGDMPQIAVTTGGCDALECMLRGVGIDEKEFVDGHGGSGHVHVFKGDAGRMGAPAEPFWSDAEQLKKYDMVLLSCECDEHLENKRDRQPVYDYLNAGGRVFATHFHYTWFKYSPAYEFREIAVWGDPKTPSGDYDINMSFPRGDMLARWLVEVGGSSTLGKVPLTQVTNSITRVRSPATTWISNPDAPKFFSFNTPMYAKEDQQCGRAVFSDVHITGAAGPANIWSCPMGPGGLTGQQKALEFLFFDLSSCVQPIEQPPEPPK</sequence>
<gene>
    <name evidence="2" type="ORF">AKJ09_06868</name>
</gene>
<protein>
    <submittedName>
        <fullName evidence="2">Tryptophan synthase alpha chain</fullName>
    </submittedName>
</protein>
<dbReference type="Proteomes" id="UP000064967">
    <property type="component" value="Chromosome"/>
</dbReference>
<evidence type="ECO:0000313" key="3">
    <source>
        <dbReference type="Proteomes" id="UP000064967"/>
    </source>
</evidence>
<dbReference type="OrthoDB" id="5518333at2"/>
<dbReference type="STRING" id="1391654.AKJ09_06868"/>
<dbReference type="AlphaFoldDB" id="A0A0K1Q4B1"/>
<reference evidence="2 3" key="1">
    <citation type="submission" date="2015-08" db="EMBL/GenBank/DDBJ databases">
        <authorList>
            <person name="Babu N.S."/>
            <person name="Beckwith C.J."/>
            <person name="Beseler K.G."/>
            <person name="Brison A."/>
            <person name="Carone J.V."/>
            <person name="Caskin T.P."/>
            <person name="Diamond M."/>
            <person name="Durham M.E."/>
            <person name="Foxe J.M."/>
            <person name="Go M."/>
            <person name="Henderson B.A."/>
            <person name="Jones I.B."/>
            <person name="McGettigan J.A."/>
            <person name="Micheletti S.J."/>
            <person name="Nasrallah M.E."/>
            <person name="Ortiz D."/>
            <person name="Piller C.R."/>
            <person name="Privatt S.R."/>
            <person name="Schneider S.L."/>
            <person name="Sharp S."/>
            <person name="Smith T.C."/>
            <person name="Stanton J.D."/>
            <person name="Ullery H.E."/>
            <person name="Wilson R.J."/>
            <person name="Serrano M.G."/>
            <person name="Buck G."/>
            <person name="Lee V."/>
            <person name="Wang Y."/>
            <person name="Carvalho R."/>
            <person name="Voegtly L."/>
            <person name="Shi R."/>
            <person name="Duckworth R."/>
            <person name="Johnson A."/>
            <person name="Loviza R."/>
            <person name="Walstead R."/>
            <person name="Shah Z."/>
            <person name="Kiflezghi M."/>
            <person name="Wade K."/>
            <person name="Ball S.L."/>
            <person name="Bradley K.W."/>
            <person name="Asai D.J."/>
            <person name="Bowman C.A."/>
            <person name="Russell D.A."/>
            <person name="Pope W.H."/>
            <person name="Jacobs-Sera D."/>
            <person name="Hendrix R.W."/>
            <person name="Hatfull G.F."/>
        </authorList>
    </citation>
    <scope>NUCLEOTIDE SEQUENCE [LARGE SCALE GENOMIC DNA]</scope>
    <source>
        <strain evidence="2 3">DSM 27648</strain>
    </source>
</reference>
<organism evidence="2 3">
    <name type="scientific">Labilithrix luteola</name>
    <dbReference type="NCBI Taxonomy" id="1391654"/>
    <lineage>
        <taxon>Bacteria</taxon>
        <taxon>Pseudomonadati</taxon>
        <taxon>Myxococcota</taxon>
        <taxon>Polyangia</taxon>
        <taxon>Polyangiales</taxon>
        <taxon>Labilitrichaceae</taxon>
        <taxon>Labilithrix</taxon>
    </lineage>
</organism>
<name>A0A0K1Q4B1_9BACT</name>
<keyword evidence="3" id="KW-1185">Reference proteome</keyword>
<evidence type="ECO:0000313" key="2">
    <source>
        <dbReference type="EMBL" id="AKV00205.1"/>
    </source>
</evidence>